<evidence type="ECO:0000256" key="1">
    <source>
        <dbReference type="SAM" id="MobiDB-lite"/>
    </source>
</evidence>
<dbReference type="CDD" id="cd07389">
    <property type="entry name" value="MPP_PhoD"/>
    <property type="match status" value="1"/>
</dbReference>
<accession>A0A3M2S1B5</accession>
<feature type="domain" description="PhoD-like phosphatase" evidence="2">
    <location>
        <begin position="457"/>
        <end position="532"/>
    </location>
</feature>
<feature type="region of interest" description="Disordered" evidence="1">
    <location>
        <begin position="85"/>
        <end position="114"/>
    </location>
</feature>
<dbReference type="Gene3D" id="3.60.21.70">
    <property type="entry name" value="PhoD-like phosphatase"/>
    <property type="match status" value="1"/>
</dbReference>
<dbReference type="InterPro" id="IPR018946">
    <property type="entry name" value="PhoD-like_MPP"/>
</dbReference>
<dbReference type="AlphaFoldDB" id="A0A3M2S1B5"/>
<dbReference type="PANTHER" id="PTHR46689:SF3">
    <property type="entry name" value="PHOD-LIKE PHOSPHATASE DOMAIN-CONTAINING PROTEIN"/>
    <property type="match status" value="1"/>
</dbReference>
<dbReference type="EMBL" id="NKUJ01000172">
    <property type="protein sequence ID" value="RMJ11269.1"/>
    <property type="molecule type" value="Genomic_DNA"/>
</dbReference>
<feature type="domain" description="PhoD-like phosphatase" evidence="2">
    <location>
        <begin position="546"/>
        <end position="709"/>
    </location>
</feature>
<feature type="compositionally biased region" description="Low complexity" evidence="1">
    <location>
        <begin position="31"/>
        <end position="44"/>
    </location>
</feature>
<feature type="region of interest" description="Disordered" evidence="1">
    <location>
        <begin position="743"/>
        <end position="762"/>
    </location>
</feature>
<feature type="compositionally biased region" description="Polar residues" evidence="1">
    <location>
        <begin position="678"/>
        <end position="730"/>
    </location>
</feature>
<keyword evidence="4" id="KW-1185">Reference proteome</keyword>
<sequence>MADSGDRPVTSESQRNPHASASRWRHQESTAFAQHAAQLHGQGAPRDPHHVNGNTAELADFLNDSRAEPEDGDRVVGKHRPITAAAGDANGNLMGDDVPQSHAAQTTPEEGAPDGKLIVCGPLLNYRRMEQGQWHGSVLVVVQGGGKIPLHQPSLTLKQATPSQTVDFSNPTDAIGTESTNGTAEETTVEGRCLYSDPRNTFWAFDINVPLQDAETSYEYALPGLRFSTGYKPQVNSFFVPAMKESMRIMFHSCNGFSVGTDEEAWSGPALWNDVVRKHREAPFHVMVGGGDQIYNDGIRVDGPLRQWTDISNPKKRREYPFPEKLRAECDDYYLKNYIRWYNTEPFALVNGQIPQINIWDDHDIIDGFGSYVDHFMRCDVFRGIGGTAHKYYMLFQHHLPPPASTYTTDHAALEEVTQGPDPNQLIDTYVAPMREEPQYIVGDKPGPYVAERSYNLYARLGARIALLGIDARVERTRHQINYPETYEKVFQRLRSELDAAAKAGEPIKHLILLLGIPIAYPRLTWLENIFRSPVMGPIKMLNRRFGVGGSLFNQFDGSIDLLDDLDDHYTARTHKKERLDLMEHLQKVAADFNARVTILGGDVHLAALGRFYSNPSLKIPAEEDHRYMVNVISSAIVNKPPPTAVANLLARRNKIHHLNHKTDETLLDLFNKDPGDSTKTANHNHCTMPSRNFATITENSPNRPESDANNKTLVNDDGTSSETQEQTFVGNDGHKCLHKGEVKAGTKHKAASRRTHGKGNDGTLDVCINVEINQHDPEGRTDMYGLTVPLLNYRQRDEPKTPRESGDRS</sequence>
<evidence type="ECO:0000313" key="4">
    <source>
        <dbReference type="Proteomes" id="UP000277212"/>
    </source>
</evidence>
<feature type="region of interest" description="Disordered" evidence="1">
    <location>
        <begin position="164"/>
        <end position="186"/>
    </location>
</feature>
<gene>
    <name evidence="3" type="ORF">CDV36_009090</name>
</gene>
<proteinExistence type="predicted"/>
<dbReference type="InterPro" id="IPR038607">
    <property type="entry name" value="PhoD-like_sf"/>
</dbReference>
<evidence type="ECO:0000259" key="2">
    <source>
        <dbReference type="Pfam" id="PF19050"/>
    </source>
</evidence>
<feature type="domain" description="PhoD-like phosphatase" evidence="2">
    <location>
        <begin position="239"/>
        <end position="400"/>
    </location>
</feature>
<protein>
    <recommendedName>
        <fullName evidence="2">PhoD-like phosphatase domain-containing protein</fullName>
    </recommendedName>
</protein>
<name>A0A3M2S1B5_9HYPO</name>
<dbReference type="Proteomes" id="UP000277212">
    <property type="component" value="Unassembled WGS sequence"/>
</dbReference>
<dbReference type="InterPro" id="IPR043904">
    <property type="entry name" value="PhoD_2-like"/>
</dbReference>
<feature type="region of interest" description="Disordered" evidence="1">
    <location>
        <begin position="678"/>
        <end position="737"/>
    </location>
</feature>
<feature type="compositionally biased region" description="Basic residues" evidence="1">
    <location>
        <begin position="746"/>
        <end position="758"/>
    </location>
</feature>
<dbReference type="STRING" id="2010991.A0A3M2S1B5"/>
<feature type="region of interest" description="Disordered" evidence="1">
    <location>
        <begin position="1"/>
        <end position="54"/>
    </location>
</feature>
<reference evidence="3 4" key="1">
    <citation type="submission" date="2017-06" db="EMBL/GenBank/DDBJ databases">
        <title>Comparative genomic analysis of Ambrosia Fusariam Clade fungi.</title>
        <authorList>
            <person name="Stajich J.E."/>
            <person name="Carrillo J."/>
            <person name="Kijimoto T."/>
            <person name="Eskalen A."/>
            <person name="O'Donnell K."/>
            <person name="Kasson M."/>
        </authorList>
    </citation>
    <scope>NUCLEOTIDE SEQUENCE [LARGE SCALE GENOMIC DNA]</scope>
    <source>
        <strain evidence="3">UCR3666</strain>
    </source>
</reference>
<organism evidence="3 4">
    <name type="scientific">Fusarium kuroshium</name>
    <dbReference type="NCBI Taxonomy" id="2010991"/>
    <lineage>
        <taxon>Eukaryota</taxon>
        <taxon>Fungi</taxon>
        <taxon>Dikarya</taxon>
        <taxon>Ascomycota</taxon>
        <taxon>Pezizomycotina</taxon>
        <taxon>Sordariomycetes</taxon>
        <taxon>Hypocreomycetidae</taxon>
        <taxon>Hypocreales</taxon>
        <taxon>Nectriaceae</taxon>
        <taxon>Fusarium</taxon>
        <taxon>Fusarium solani species complex</taxon>
    </lineage>
</organism>
<dbReference type="GO" id="GO:0016020">
    <property type="term" value="C:membrane"/>
    <property type="evidence" value="ECO:0007669"/>
    <property type="project" value="TreeGrafter"/>
</dbReference>
<dbReference type="OrthoDB" id="9999821at2759"/>
<comment type="caution">
    <text evidence="3">The sequence shown here is derived from an EMBL/GenBank/DDBJ whole genome shotgun (WGS) entry which is preliminary data.</text>
</comment>
<feature type="compositionally biased region" description="Polar residues" evidence="1">
    <location>
        <begin position="10"/>
        <end position="19"/>
    </location>
</feature>
<evidence type="ECO:0000313" key="3">
    <source>
        <dbReference type="EMBL" id="RMJ11269.1"/>
    </source>
</evidence>
<dbReference type="Pfam" id="PF19050">
    <property type="entry name" value="PhoD_2"/>
    <property type="match status" value="3"/>
</dbReference>
<dbReference type="PANTHER" id="PTHR46689">
    <property type="entry name" value="MEMBRANE PROTEIN, PUTATIVE-RELATED"/>
    <property type="match status" value="1"/>
</dbReference>